<protein>
    <submittedName>
        <fullName evidence="3">Inner membrane protein ypdA</fullName>
    </submittedName>
</protein>
<keyword evidence="1" id="KW-0812">Transmembrane</keyword>
<dbReference type="Pfam" id="PF06580">
    <property type="entry name" value="His_kinase"/>
    <property type="match status" value="1"/>
</dbReference>
<dbReference type="GO" id="GO:0016020">
    <property type="term" value="C:membrane"/>
    <property type="evidence" value="ECO:0007669"/>
    <property type="project" value="InterPro"/>
</dbReference>
<evidence type="ECO:0000256" key="1">
    <source>
        <dbReference type="SAM" id="Phobius"/>
    </source>
</evidence>
<evidence type="ECO:0000313" key="4">
    <source>
        <dbReference type="Proteomes" id="UP000279227"/>
    </source>
</evidence>
<evidence type="ECO:0000313" key="3">
    <source>
        <dbReference type="EMBL" id="VEE08400.1"/>
    </source>
</evidence>
<dbReference type="PANTHER" id="PTHR34220:SF7">
    <property type="entry name" value="SENSOR HISTIDINE KINASE YPDA"/>
    <property type="match status" value="1"/>
</dbReference>
<feature type="transmembrane region" description="Helical" evidence="1">
    <location>
        <begin position="98"/>
        <end position="116"/>
    </location>
</feature>
<dbReference type="EMBL" id="LR134289">
    <property type="protein sequence ID" value="VEE08400.1"/>
    <property type="molecule type" value="Genomic_DNA"/>
</dbReference>
<dbReference type="InterPro" id="IPR010559">
    <property type="entry name" value="Sig_transdc_His_kin_internal"/>
</dbReference>
<dbReference type="InterPro" id="IPR050640">
    <property type="entry name" value="Bact_2-comp_sensor_kinase"/>
</dbReference>
<feature type="transmembrane region" description="Helical" evidence="1">
    <location>
        <begin position="136"/>
        <end position="154"/>
    </location>
</feature>
<feature type="transmembrane region" description="Helical" evidence="1">
    <location>
        <begin position="6"/>
        <end position="26"/>
    </location>
</feature>
<dbReference type="PANTHER" id="PTHR34220">
    <property type="entry name" value="SENSOR HISTIDINE KINASE YPDA"/>
    <property type="match status" value="1"/>
</dbReference>
<keyword evidence="1" id="KW-1133">Transmembrane helix</keyword>
<dbReference type="AlphaFoldDB" id="A0A448B3F0"/>
<name>A0A448B3F0_CHRGE</name>
<dbReference type="KEGG" id="cgle:NCTC11432_02644"/>
<keyword evidence="1" id="KW-0472">Membrane</keyword>
<proteinExistence type="predicted"/>
<feature type="transmembrane region" description="Helical" evidence="1">
    <location>
        <begin position="33"/>
        <end position="52"/>
    </location>
</feature>
<gene>
    <name evidence="3" type="primary">ypdA_2</name>
    <name evidence="3" type="ORF">NCTC11432_02644</name>
</gene>
<feature type="domain" description="Signal transduction histidine kinase internal region" evidence="2">
    <location>
        <begin position="177"/>
        <end position="254"/>
    </location>
</feature>
<reference evidence="3 4" key="1">
    <citation type="submission" date="2018-12" db="EMBL/GenBank/DDBJ databases">
        <authorList>
            <consortium name="Pathogen Informatics"/>
        </authorList>
    </citation>
    <scope>NUCLEOTIDE SEQUENCE [LARGE SCALE GENOMIC DNA]</scope>
    <source>
        <strain evidence="3 4">NCTC11432</strain>
    </source>
</reference>
<sequence length="370" mass="43381">MFLIINFIFILLIIRILFNGKILDSLMKYRWKFLLRFQHIFFLFIFILMTYFTENYFLDSTQLVISIFLNTIFNVGIYYLVYYYLVPRFYLSNKYPEFILYALICFLVSSLFRILWEPAVFQMDFSGKGYHVGFLYNVYISQGIVILVGSFLGITKDKFLIEQDVISLGEEKDQLYLDLLKSKLNPHFLLNTLNNIYANSFTHSEKTSDSILQLSRLLKYIIYDSGKEKVTVSQEFSSLKALAALYQLKYNNQLDIVMDIEDQEEFDIVEIPSAVFLTLFENALKHSAIGEDSQGFIKLFCKIERSELYFEIINSVGKDRSNPVESDYHGLGNEAIIHILEKFYADQYEFYSGPKYSDQYKIALNIIING</sequence>
<evidence type="ECO:0000259" key="2">
    <source>
        <dbReference type="Pfam" id="PF06580"/>
    </source>
</evidence>
<organism evidence="3 4">
    <name type="scientific">Chryseobacterium gleum</name>
    <name type="common">Flavobacterium gleum</name>
    <dbReference type="NCBI Taxonomy" id="250"/>
    <lineage>
        <taxon>Bacteria</taxon>
        <taxon>Pseudomonadati</taxon>
        <taxon>Bacteroidota</taxon>
        <taxon>Flavobacteriia</taxon>
        <taxon>Flavobacteriales</taxon>
        <taxon>Weeksellaceae</taxon>
        <taxon>Chryseobacterium group</taxon>
        <taxon>Chryseobacterium</taxon>
    </lineage>
</organism>
<accession>A0A448B3F0</accession>
<dbReference type="Proteomes" id="UP000279227">
    <property type="component" value="Chromosome"/>
</dbReference>
<feature type="transmembrane region" description="Helical" evidence="1">
    <location>
        <begin position="64"/>
        <end position="86"/>
    </location>
</feature>
<dbReference type="GO" id="GO:0000155">
    <property type="term" value="F:phosphorelay sensor kinase activity"/>
    <property type="evidence" value="ECO:0007669"/>
    <property type="project" value="InterPro"/>
</dbReference>
<dbReference type="STRING" id="525257.HMPREF0204_11816"/>